<dbReference type="InterPro" id="IPR038765">
    <property type="entry name" value="Papain-like_cys_pep_sf"/>
</dbReference>
<dbReference type="CDD" id="cd02257">
    <property type="entry name" value="Peptidase_C19"/>
    <property type="match status" value="2"/>
</dbReference>
<evidence type="ECO:0000313" key="8">
    <source>
        <dbReference type="WBParaSite" id="TCNE_0000984301-mRNA-1"/>
    </source>
</evidence>
<dbReference type="InterPro" id="IPR001394">
    <property type="entry name" value="Peptidase_C19_UCH"/>
</dbReference>
<dbReference type="PROSITE" id="PS50802">
    <property type="entry name" value="OTU"/>
    <property type="match status" value="1"/>
</dbReference>
<dbReference type="GO" id="GO:0000082">
    <property type="term" value="P:G1/S transition of mitotic cell cycle"/>
    <property type="evidence" value="ECO:0007669"/>
    <property type="project" value="TreeGrafter"/>
</dbReference>
<dbReference type="CDD" id="cd22755">
    <property type="entry name" value="OTU_CeDUB-like"/>
    <property type="match status" value="1"/>
</dbReference>
<dbReference type="InterPro" id="IPR018200">
    <property type="entry name" value="USP_CS"/>
</dbReference>
<dbReference type="PANTHER" id="PTHR24006:SF915">
    <property type="entry name" value="UBIQUITIN CARBOXYL-TERMINAL HYDROLASE-RELATED"/>
    <property type="match status" value="1"/>
</dbReference>
<dbReference type="Proteomes" id="UP000050794">
    <property type="component" value="Unassembled WGS sequence"/>
</dbReference>
<feature type="compositionally biased region" description="Basic and acidic residues" evidence="2">
    <location>
        <begin position="150"/>
        <end position="164"/>
    </location>
</feature>
<keyword evidence="3" id="KW-0812">Transmembrane</keyword>
<evidence type="ECO:0000259" key="4">
    <source>
        <dbReference type="PROSITE" id="PS50235"/>
    </source>
</evidence>
<evidence type="ECO:0000256" key="2">
    <source>
        <dbReference type="SAM" id="MobiDB-lite"/>
    </source>
</evidence>
<gene>
    <name evidence="6" type="ORF">TCNE_LOCUS9843</name>
</gene>
<dbReference type="InterPro" id="IPR003323">
    <property type="entry name" value="OTU_dom"/>
</dbReference>
<keyword evidence="3" id="KW-1133">Transmembrane helix</keyword>
<evidence type="ECO:0000256" key="1">
    <source>
        <dbReference type="ARBA" id="ARBA00009085"/>
    </source>
</evidence>
<reference evidence="8" key="1">
    <citation type="submission" date="2016-06" db="UniProtKB">
        <authorList>
            <consortium name="WormBaseParasite"/>
        </authorList>
    </citation>
    <scope>IDENTIFICATION</scope>
</reference>
<keyword evidence="7" id="KW-1185">Reference proteome</keyword>
<proteinExistence type="inferred from homology"/>
<dbReference type="SUPFAM" id="SSF54001">
    <property type="entry name" value="Cysteine proteinases"/>
    <property type="match status" value="2"/>
</dbReference>
<dbReference type="InterPro" id="IPR028889">
    <property type="entry name" value="USP"/>
</dbReference>
<dbReference type="EMBL" id="UYWY01020302">
    <property type="protein sequence ID" value="VDM41164.1"/>
    <property type="molecule type" value="Genomic_DNA"/>
</dbReference>
<evidence type="ECO:0000313" key="6">
    <source>
        <dbReference type="EMBL" id="VDM41164.1"/>
    </source>
</evidence>
<evidence type="ECO:0000313" key="7">
    <source>
        <dbReference type="Proteomes" id="UP000050794"/>
    </source>
</evidence>
<name>A0A183UMX3_TOXCA</name>
<feature type="domain" description="OTU" evidence="5">
    <location>
        <begin position="763"/>
        <end position="879"/>
    </location>
</feature>
<feature type="compositionally biased region" description="Polar residues" evidence="2">
    <location>
        <begin position="513"/>
        <end position="533"/>
    </location>
</feature>
<dbReference type="PROSITE" id="PS50235">
    <property type="entry name" value="USP_3"/>
    <property type="match status" value="1"/>
</dbReference>
<comment type="similarity">
    <text evidence="1">Belongs to the peptidase C19 family.</text>
</comment>
<dbReference type="WBParaSite" id="TCNE_0000984301-mRNA-1">
    <property type="protein sequence ID" value="TCNE_0000984301-mRNA-1"/>
    <property type="gene ID" value="TCNE_0000984301"/>
</dbReference>
<keyword evidence="3" id="KW-0472">Membrane</keyword>
<feature type="transmembrane region" description="Helical" evidence="3">
    <location>
        <begin position="20"/>
        <end position="44"/>
    </location>
</feature>
<dbReference type="InterPro" id="IPR050164">
    <property type="entry name" value="Peptidase_C19"/>
</dbReference>
<feature type="domain" description="USP" evidence="4">
    <location>
        <begin position="267"/>
        <end position="983"/>
    </location>
</feature>
<feature type="region of interest" description="Disordered" evidence="2">
    <location>
        <begin position="513"/>
        <end position="535"/>
    </location>
</feature>
<dbReference type="GO" id="GO:0005829">
    <property type="term" value="C:cytosol"/>
    <property type="evidence" value="ECO:0007669"/>
    <property type="project" value="TreeGrafter"/>
</dbReference>
<dbReference type="PANTHER" id="PTHR24006">
    <property type="entry name" value="UBIQUITIN CARBOXYL-TERMINAL HYDROLASE"/>
    <property type="match status" value="1"/>
</dbReference>
<dbReference type="GO" id="GO:0016579">
    <property type="term" value="P:protein deubiquitination"/>
    <property type="evidence" value="ECO:0007669"/>
    <property type="project" value="InterPro"/>
</dbReference>
<sequence>MVPSCQSRGCMFRGEAYMIFVWVMLFVVLFGRFHFGALGVYVAFMSETSQQSSLSENDRKMRLIRSFDKIGWHRVMKVGMVPSKKLPSVGVTEKVGKRKLLGKFSAKSMLNDFLRKDGLPEQSFLASKESELGDRAREVMAFEKNGPSLVDERQRLASDSKTDTVAESGLHSPAHSTPHSYEDQSKVKRSLPPRGKRRHWARRRDQHAKRSPLTNVDGQERSEAMAETIPSARGRSSIPSTDFPSRCSSAGELVSCCVPINSPLKTALFANLGATCYVNAVLQAIFSVETFSKELLKMWQSCTESGNKNGPSMQGIELLSALSALASRRLVATAEHSKHLLRSVLEAIKSRRFYENRQEDAQEFMAQVFDQLSDECDKVLREQLAVKDGTESVAVNPVKSNFMFTFQNDIVCERCLVLYLKRYTSDAKKRTDSVVIPRFVTLNGHCVELVEPLADFFSPSSLQRCEQQSPGKQQTQRCGEIFAATTRTVGRNQHRYVADGGMRLTLGNRRNIGQPSTCESRSSQVPALSASGSRENEVNDDVVAFPATNKGRSEKTRLADAVGASLVPMGKVEGITNDHERRSSSRRYYIPNKCEGSFASEDLASMPSSEQMKTMVGTVNKVLGSSQGSDLEFEMDEENGPEIRFVNLRELSFLSGGVSIDETLVCLRKRIKQLKDEYRNCQLIHDPMDWILPLVRRDVVCFYPIITSCLQAETERRGMHTVPYRPVTYAWRAKVCASLGLVLQNEPIRQPADMEMSFKDRPIRVASIAGDGNCLFRAVAYAITGGSDEGHANVRQAIVSFELEHEDRFRTLTNFDEEGWREHLNKLMNDGNWGGDCEIFACATMLQTEIWTFLNGSWLCYRPRFKSSREGMFEDYFSLPENWPESGRVLQNARLVAERAYEDRLRAIVASTDIGELEPSYRLISVISHLGLESTSGHYICDIWNQREHRWLHCNDSSVWPISEDDVLHSRTTTAYLLFYMTA</sequence>
<dbReference type="Gene3D" id="3.90.70.80">
    <property type="match status" value="1"/>
</dbReference>
<dbReference type="Pfam" id="PF00443">
    <property type="entry name" value="UCH"/>
    <property type="match status" value="1"/>
</dbReference>
<dbReference type="AlphaFoldDB" id="A0A183UMX3"/>
<evidence type="ECO:0000256" key="3">
    <source>
        <dbReference type="SAM" id="Phobius"/>
    </source>
</evidence>
<evidence type="ECO:0000259" key="5">
    <source>
        <dbReference type="PROSITE" id="PS50802"/>
    </source>
</evidence>
<dbReference type="PROSITE" id="PS00973">
    <property type="entry name" value="USP_2"/>
    <property type="match status" value="1"/>
</dbReference>
<accession>A0A183UMX3</accession>
<reference evidence="6 7" key="2">
    <citation type="submission" date="2018-11" db="EMBL/GenBank/DDBJ databases">
        <authorList>
            <consortium name="Pathogen Informatics"/>
        </authorList>
    </citation>
    <scope>NUCLEOTIDE SEQUENCE [LARGE SCALE GENOMIC DNA]</scope>
</reference>
<dbReference type="GO" id="GO:0004843">
    <property type="term" value="F:cysteine-type deubiquitinase activity"/>
    <property type="evidence" value="ECO:0007669"/>
    <property type="project" value="InterPro"/>
</dbReference>
<dbReference type="Gene3D" id="3.90.70.10">
    <property type="entry name" value="Cysteine proteinases"/>
    <property type="match status" value="2"/>
</dbReference>
<feature type="compositionally biased region" description="Basic residues" evidence="2">
    <location>
        <begin position="187"/>
        <end position="210"/>
    </location>
</feature>
<organism evidence="7 8">
    <name type="scientific">Toxocara canis</name>
    <name type="common">Canine roundworm</name>
    <dbReference type="NCBI Taxonomy" id="6265"/>
    <lineage>
        <taxon>Eukaryota</taxon>
        <taxon>Metazoa</taxon>
        <taxon>Ecdysozoa</taxon>
        <taxon>Nematoda</taxon>
        <taxon>Chromadorea</taxon>
        <taxon>Rhabditida</taxon>
        <taxon>Spirurina</taxon>
        <taxon>Ascaridomorpha</taxon>
        <taxon>Ascaridoidea</taxon>
        <taxon>Toxocaridae</taxon>
        <taxon>Toxocara</taxon>
    </lineage>
</organism>
<protein>
    <submittedName>
        <fullName evidence="8">USP domain-containing protein</fullName>
    </submittedName>
</protein>
<feature type="region of interest" description="Disordered" evidence="2">
    <location>
        <begin position="143"/>
        <end position="242"/>
    </location>
</feature>
<dbReference type="GO" id="GO:0005634">
    <property type="term" value="C:nucleus"/>
    <property type="evidence" value="ECO:0007669"/>
    <property type="project" value="TreeGrafter"/>
</dbReference>